<dbReference type="GO" id="GO:0006508">
    <property type="term" value="P:proteolysis"/>
    <property type="evidence" value="ECO:0007669"/>
    <property type="project" value="UniProtKB-KW"/>
</dbReference>
<keyword evidence="1" id="KW-0645">Protease</keyword>
<evidence type="ECO:0000256" key="1">
    <source>
        <dbReference type="PIRNR" id="PIRNR018571"/>
    </source>
</evidence>
<dbReference type="AlphaFoldDB" id="A0A0S6UGC8"/>
<feature type="transmembrane region" description="Helical" evidence="3">
    <location>
        <begin position="59"/>
        <end position="78"/>
    </location>
</feature>
<keyword evidence="1" id="KW-1003">Cell membrane</keyword>
<dbReference type="EMBL" id="DF238840">
    <property type="protein sequence ID" value="GAF26569.1"/>
    <property type="molecule type" value="Genomic_DNA"/>
</dbReference>
<dbReference type="GO" id="GO:0005886">
    <property type="term" value="C:plasma membrane"/>
    <property type="evidence" value="ECO:0007669"/>
    <property type="project" value="UniProtKB-SubCell"/>
</dbReference>
<gene>
    <name evidence="4" type="ORF">MTY_1909</name>
</gene>
<dbReference type="Pfam" id="PF03419">
    <property type="entry name" value="Peptidase_U4"/>
    <property type="match status" value="1"/>
</dbReference>
<feature type="active site" evidence="2">
    <location>
        <position position="181"/>
    </location>
</feature>
<organism evidence="4">
    <name type="scientific">Moorella thermoacetica Y72</name>
    <dbReference type="NCBI Taxonomy" id="1325331"/>
    <lineage>
        <taxon>Bacteria</taxon>
        <taxon>Bacillati</taxon>
        <taxon>Bacillota</taxon>
        <taxon>Clostridia</taxon>
        <taxon>Neomoorellales</taxon>
        <taxon>Neomoorellaceae</taxon>
        <taxon>Neomoorella</taxon>
    </lineage>
</organism>
<keyword evidence="1" id="KW-0378">Hydrolase</keyword>
<feature type="transmembrane region" description="Helical" evidence="3">
    <location>
        <begin position="6"/>
        <end position="25"/>
    </location>
</feature>
<accession>A0A0S6UGC8</accession>
<dbReference type="GO" id="GO:0030436">
    <property type="term" value="P:asexual sporulation"/>
    <property type="evidence" value="ECO:0007669"/>
    <property type="project" value="InterPro"/>
</dbReference>
<evidence type="ECO:0000256" key="3">
    <source>
        <dbReference type="SAM" id="Phobius"/>
    </source>
</evidence>
<keyword evidence="3" id="KW-1133">Transmembrane helix</keyword>
<dbReference type="InterPro" id="IPR005081">
    <property type="entry name" value="SpoIIGA"/>
</dbReference>
<dbReference type="GO" id="GO:0030435">
    <property type="term" value="P:sporulation resulting in formation of a cellular spore"/>
    <property type="evidence" value="ECO:0007669"/>
    <property type="project" value="UniProtKB-KW"/>
</dbReference>
<feature type="transmembrane region" description="Helical" evidence="3">
    <location>
        <begin position="131"/>
        <end position="152"/>
    </location>
</feature>
<comment type="subcellular location">
    <subcellularLocation>
        <location evidence="1">Cell membrane</location>
    </subcellularLocation>
</comment>
<dbReference type="EC" id="3.4.23.-" evidence="1"/>
<comment type="function">
    <text evidence="1">Probable aspartic protease that is responsible for the proteolytic cleavage of the RNA polymerase sigma E factor (SigE/spoIIGB) to yield the active peptide in the mother cell during sporulation. Responds to a signal from the forespore that is triggered by the extracellular signal protein SpoIIR.</text>
</comment>
<proteinExistence type="inferred from homology"/>
<keyword evidence="1 3" id="KW-0472">Membrane</keyword>
<comment type="similarity">
    <text evidence="1">Belongs to the peptidase U4 family.</text>
</comment>
<evidence type="ECO:0000313" key="4">
    <source>
        <dbReference type="EMBL" id="GAF26569.1"/>
    </source>
</evidence>
<reference evidence="4" key="1">
    <citation type="journal article" date="2014" name="Gene">
        <title>Genome-guided analysis of transformation efficiency and carbon dioxide assimilation by Moorella thermoacetica Y72.</title>
        <authorList>
            <person name="Tsukahara K."/>
            <person name="Kita A."/>
            <person name="Nakashimada Y."/>
            <person name="Hoshino T."/>
            <person name="Murakami K."/>
        </authorList>
    </citation>
    <scope>NUCLEOTIDE SEQUENCE [LARGE SCALE GENOMIC DNA]</scope>
    <source>
        <strain evidence="4">Y72</strain>
    </source>
</reference>
<evidence type="ECO:0000256" key="2">
    <source>
        <dbReference type="PIRSR" id="PIRSR018571-1"/>
    </source>
</evidence>
<dbReference type="PIRSF" id="PIRSF018571">
    <property type="entry name" value="SpoIIGA"/>
    <property type="match status" value="1"/>
</dbReference>
<name>A0A0S6UGC8_NEOTH</name>
<feature type="transmembrane region" description="Helical" evidence="3">
    <location>
        <begin position="34"/>
        <end position="53"/>
    </location>
</feature>
<keyword evidence="1" id="KW-0064">Aspartyl protease</keyword>
<sequence>MPVVYMDVVLVINLVMDYFILWATARLGQLPASFWRLLAGATVGAAYSLALLFPGQEPALTMVVKVLFSMVMILAAFYPLSWRRFFQAVVYFYLVAFAMGGAILGGIYLSGDGKSLQLMGGAMMAAPGLHYTWLLVALAAAIVLVRWGAGWLKKNIWQQMLRLPVVITFGGRHLAVKALVDTGNSLREPLSQRPVIIVEYSALKEIMPSEIIKAYDSQGGFDLDSLVNSLAATPWATRLRLIPYHSLGQERGMLLGLRPDEVVIVTGQGMIKVKEVLIGLYRERLSPEGNYRALLHPDLLELSMSF</sequence>
<dbReference type="NCBIfam" id="TIGR02854">
    <property type="entry name" value="spore_II_GA"/>
    <property type="match status" value="1"/>
</dbReference>
<feature type="transmembrane region" description="Helical" evidence="3">
    <location>
        <begin position="90"/>
        <end position="111"/>
    </location>
</feature>
<dbReference type="Proteomes" id="UP000063718">
    <property type="component" value="Unassembled WGS sequence"/>
</dbReference>
<dbReference type="GO" id="GO:0004190">
    <property type="term" value="F:aspartic-type endopeptidase activity"/>
    <property type="evidence" value="ECO:0007669"/>
    <property type="project" value="UniProtKB-KW"/>
</dbReference>
<keyword evidence="1" id="KW-0749">Sporulation</keyword>
<protein>
    <recommendedName>
        <fullName evidence="1">Sporulation sigma-E factor-processing peptidase</fullName>
        <ecNumber evidence="1">3.4.23.-</ecNumber>
    </recommendedName>
    <alternativeName>
        <fullName evidence="1">Membrane-associated aspartic protease</fullName>
    </alternativeName>
    <alternativeName>
        <fullName evidence="1">Stage II sporulation protein GA</fullName>
    </alternativeName>
</protein>
<keyword evidence="3" id="KW-0812">Transmembrane</keyword>